<dbReference type="Proteomes" id="UP000799302">
    <property type="component" value="Unassembled WGS sequence"/>
</dbReference>
<reference evidence="1" key="1">
    <citation type="journal article" date="2020" name="Stud. Mycol.">
        <title>101 Dothideomycetes genomes: a test case for predicting lifestyles and emergence of pathogens.</title>
        <authorList>
            <person name="Haridas S."/>
            <person name="Albert R."/>
            <person name="Binder M."/>
            <person name="Bloem J."/>
            <person name="Labutti K."/>
            <person name="Salamov A."/>
            <person name="Andreopoulos B."/>
            <person name="Baker S."/>
            <person name="Barry K."/>
            <person name="Bills G."/>
            <person name="Bluhm B."/>
            <person name="Cannon C."/>
            <person name="Castanera R."/>
            <person name="Culley D."/>
            <person name="Daum C."/>
            <person name="Ezra D."/>
            <person name="Gonzalez J."/>
            <person name="Henrissat B."/>
            <person name="Kuo A."/>
            <person name="Liang C."/>
            <person name="Lipzen A."/>
            <person name="Lutzoni F."/>
            <person name="Magnuson J."/>
            <person name="Mondo S."/>
            <person name="Nolan M."/>
            <person name="Ohm R."/>
            <person name="Pangilinan J."/>
            <person name="Park H.-J."/>
            <person name="Ramirez L."/>
            <person name="Alfaro M."/>
            <person name="Sun H."/>
            <person name="Tritt A."/>
            <person name="Yoshinaga Y."/>
            <person name="Zwiers L.-H."/>
            <person name="Turgeon B."/>
            <person name="Goodwin S."/>
            <person name="Spatafora J."/>
            <person name="Crous P."/>
            <person name="Grigoriev I."/>
        </authorList>
    </citation>
    <scope>NUCLEOTIDE SEQUENCE</scope>
    <source>
        <strain evidence="1">CBS 115976</strain>
    </source>
</reference>
<dbReference type="Gene3D" id="3.80.10.10">
    <property type="entry name" value="Ribonuclease Inhibitor"/>
    <property type="match status" value="1"/>
</dbReference>
<dbReference type="EMBL" id="MU004235">
    <property type="protein sequence ID" value="KAF2669551.1"/>
    <property type="molecule type" value="Genomic_DNA"/>
</dbReference>
<dbReference type="InterPro" id="IPR032675">
    <property type="entry name" value="LRR_dom_sf"/>
</dbReference>
<dbReference type="OrthoDB" id="3258386at2759"/>
<proteinExistence type="predicted"/>
<sequence length="631" mass="71778">METQPAQICYLQNLKNRNWPLFSSTCLLSSPSSASSPPTVLASRSTSSPFKLFIPSLSSQFARICIQPAKITYLSSVTMHRALAIPEIQLMILENVVEGTFEKPYRPSYDQDLTLFSFGLCCKSLWLVVYPLLWSKATSLESLLKTLPSDLWEDVEITRILPAGWQEDDSIYQGMLLKQFVFKRDMVAQDWARFDMYAQCVRMLELHHIYESPYSDRDHEEADTDLITTPRIHSSVFTHMATWRCPTTWLPALEHIESYDGLPFDVQPIHILFNRNVKSFFLQSSNLCIDDEELEDEASGEDMSLRVKEWINWTYNANETIMESLCRSAPNLTTLRLVVDPKDLENLEDQIITLLQTRTNLTTLDISLAPLHGEELIQAISEASLTSLTCELKDSTDFVSAASLIGPLFPSLIELSVKPRSLRLLTGLISRIAYPHSLRSLTYEQDTSHFTLRNLTFRSGRRSHIEGSHATGPTAEQLRVAYTIGKALYSHPNLTDVVLWMERPFVEPFSRPFLEMIIASIPRVRSLDLGRQKCTLDIGDVVRICGQCPDLRSLTLGKIDCHTIPGLEKTNKTSMLRHLDLNGSEVYDFQLGHLAWFLRRSFPLLRLTPLRNLNCMIGHTGFESSASPHDR</sequence>
<name>A0A6A6UDA0_9PEZI</name>
<evidence type="ECO:0000313" key="1">
    <source>
        <dbReference type="EMBL" id="KAF2669551.1"/>
    </source>
</evidence>
<dbReference type="SUPFAM" id="SSF52047">
    <property type="entry name" value="RNI-like"/>
    <property type="match status" value="1"/>
</dbReference>
<keyword evidence="2" id="KW-1185">Reference proteome</keyword>
<dbReference type="AlphaFoldDB" id="A0A6A6UDA0"/>
<organism evidence="1 2">
    <name type="scientific">Microthyrium microscopicum</name>
    <dbReference type="NCBI Taxonomy" id="703497"/>
    <lineage>
        <taxon>Eukaryota</taxon>
        <taxon>Fungi</taxon>
        <taxon>Dikarya</taxon>
        <taxon>Ascomycota</taxon>
        <taxon>Pezizomycotina</taxon>
        <taxon>Dothideomycetes</taxon>
        <taxon>Dothideomycetes incertae sedis</taxon>
        <taxon>Microthyriales</taxon>
        <taxon>Microthyriaceae</taxon>
        <taxon>Microthyrium</taxon>
    </lineage>
</organism>
<protein>
    <submittedName>
        <fullName evidence="1">Uncharacterized protein</fullName>
    </submittedName>
</protein>
<accession>A0A6A6UDA0</accession>
<evidence type="ECO:0000313" key="2">
    <source>
        <dbReference type="Proteomes" id="UP000799302"/>
    </source>
</evidence>
<gene>
    <name evidence="1" type="ORF">BT63DRAFT_264058</name>
</gene>